<dbReference type="PROSITE" id="PS50110">
    <property type="entry name" value="RESPONSE_REGULATORY"/>
    <property type="match status" value="1"/>
</dbReference>
<evidence type="ECO:0000256" key="2">
    <source>
        <dbReference type="SAM" id="Coils"/>
    </source>
</evidence>
<reference evidence="5 6" key="1">
    <citation type="submission" date="2023-07" db="EMBL/GenBank/DDBJ databases">
        <title>Sorghum-associated microbial communities from plants grown in Nebraska, USA.</title>
        <authorList>
            <person name="Schachtman D."/>
        </authorList>
    </citation>
    <scope>NUCLEOTIDE SEQUENCE [LARGE SCALE GENOMIC DNA]</scope>
    <source>
        <strain evidence="5 6">BE314</strain>
    </source>
</reference>
<evidence type="ECO:0000313" key="6">
    <source>
        <dbReference type="Proteomes" id="UP001180453"/>
    </source>
</evidence>
<keyword evidence="1" id="KW-0597">Phosphoprotein</keyword>
<gene>
    <name evidence="5" type="ORF">J2X20_001947</name>
</gene>
<evidence type="ECO:0000313" key="5">
    <source>
        <dbReference type="EMBL" id="MDR7269318.1"/>
    </source>
</evidence>
<dbReference type="Pfam" id="PF00072">
    <property type="entry name" value="Response_reg"/>
    <property type="match status" value="1"/>
</dbReference>
<dbReference type="SUPFAM" id="SSF109604">
    <property type="entry name" value="HD-domain/PDEase-like"/>
    <property type="match status" value="1"/>
</dbReference>
<evidence type="ECO:0000256" key="1">
    <source>
        <dbReference type="PROSITE-ProRule" id="PRU00169"/>
    </source>
</evidence>
<dbReference type="PROSITE" id="PS51832">
    <property type="entry name" value="HD_GYP"/>
    <property type="match status" value="1"/>
</dbReference>
<organism evidence="5 6">
    <name type="scientific">Roseateles saccharophilus</name>
    <name type="common">Pseudomonas saccharophila</name>
    <dbReference type="NCBI Taxonomy" id="304"/>
    <lineage>
        <taxon>Bacteria</taxon>
        <taxon>Pseudomonadati</taxon>
        <taxon>Pseudomonadota</taxon>
        <taxon>Betaproteobacteria</taxon>
        <taxon>Burkholderiales</taxon>
        <taxon>Sphaerotilaceae</taxon>
        <taxon>Roseateles</taxon>
    </lineage>
</organism>
<keyword evidence="2" id="KW-0175">Coiled coil</keyword>
<evidence type="ECO:0000259" key="4">
    <source>
        <dbReference type="PROSITE" id="PS51832"/>
    </source>
</evidence>
<evidence type="ECO:0000259" key="3">
    <source>
        <dbReference type="PROSITE" id="PS50110"/>
    </source>
</evidence>
<feature type="modified residue" description="4-aspartylphosphate" evidence="1">
    <location>
        <position position="59"/>
    </location>
</feature>
<dbReference type="InterPro" id="IPR011006">
    <property type="entry name" value="CheY-like_superfamily"/>
</dbReference>
<dbReference type="Proteomes" id="UP001180453">
    <property type="component" value="Unassembled WGS sequence"/>
</dbReference>
<dbReference type="InterPro" id="IPR037522">
    <property type="entry name" value="HD_GYP_dom"/>
</dbReference>
<dbReference type="SUPFAM" id="SSF52172">
    <property type="entry name" value="CheY-like"/>
    <property type="match status" value="1"/>
</dbReference>
<dbReference type="InterPro" id="IPR052020">
    <property type="entry name" value="Cyclic_di-GMP/3'3'-cGAMP_PDE"/>
</dbReference>
<dbReference type="RefSeq" id="WP_310263883.1">
    <property type="nucleotide sequence ID" value="NZ_JAVDXU010000001.1"/>
</dbReference>
<feature type="coiled-coil region" evidence="2">
    <location>
        <begin position="127"/>
        <end position="154"/>
    </location>
</feature>
<dbReference type="Pfam" id="PF13487">
    <property type="entry name" value="HD_5"/>
    <property type="match status" value="1"/>
</dbReference>
<dbReference type="Gene3D" id="1.10.3210.10">
    <property type="entry name" value="Hypothetical protein af1432"/>
    <property type="match status" value="1"/>
</dbReference>
<protein>
    <submittedName>
        <fullName evidence="5">Response regulator RpfG family c-di-GMP phosphodiesterase</fullName>
    </submittedName>
</protein>
<dbReference type="EMBL" id="JAVDXU010000001">
    <property type="protein sequence ID" value="MDR7269318.1"/>
    <property type="molecule type" value="Genomic_DNA"/>
</dbReference>
<dbReference type="CDD" id="cd17569">
    <property type="entry name" value="REC_HupR-like"/>
    <property type="match status" value="1"/>
</dbReference>
<dbReference type="PANTHER" id="PTHR45228">
    <property type="entry name" value="CYCLIC DI-GMP PHOSPHODIESTERASE TM_0186-RELATED"/>
    <property type="match status" value="1"/>
</dbReference>
<dbReference type="InterPro" id="IPR003607">
    <property type="entry name" value="HD/PDEase_dom"/>
</dbReference>
<feature type="domain" description="Response regulatory" evidence="3">
    <location>
        <begin position="10"/>
        <end position="125"/>
    </location>
</feature>
<dbReference type="SMART" id="SM00448">
    <property type="entry name" value="REC"/>
    <property type="match status" value="1"/>
</dbReference>
<name>A0ABU1YKC8_ROSSA</name>
<accession>A0ABU1YKC8</accession>
<dbReference type="Gene3D" id="3.40.50.2300">
    <property type="match status" value="1"/>
</dbReference>
<proteinExistence type="predicted"/>
<feature type="domain" description="HD-GYP" evidence="4">
    <location>
        <begin position="180"/>
        <end position="376"/>
    </location>
</feature>
<sequence length="438" mass="48224">MDAKAADPPVVLFVDDEVSILSALRRLFRPQGYRVLLAESGKAGLAMLETEPVDLVVSDMRMPEMDGAALLEQVHQRWPTVGRILLTGYADIGSTVAAINRGQIHRYIAKPWDDRELLMCVQDGLERRRLEKENRALQLLTQRQNDELQALNADLAARVKARTSELEQVNAMLETSFAQLQENFLLSINVFSGLIELRGGGMAGYSREVADLARRTARRLNLGTAAEEDIYIAGLLHEIGKIGFPDTMLRKPLSAMSSDELALYRRYPLNGEAALLPLGRLQRVARLVRSHHERIDGKGYPDALSGDEVPLGAQVVSVACDYYAAQSGRLSLKRHSAAEAHSLILGGAGTRYEKAVVEAFELALKDEPSEKPSDRELQAHEVMPGMVLSRDLLSPQGTLLLAAGFVFDTRVVKQLREFAGREGAKLHVFVKLPEGGAT</sequence>
<dbReference type="CDD" id="cd00077">
    <property type="entry name" value="HDc"/>
    <property type="match status" value="1"/>
</dbReference>
<keyword evidence="6" id="KW-1185">Reference proteome</keyword>
<dbReference type="InterPro" id="IPR001789">
    <property type="entry name" value="Sig_transdc_resp-reg_receiver"/>
</dbReference>
<comment type="caution">
    <text evidence="5">The sequence shown here is derived from an EMBL/GenBank/DDBJ whole genome shotgun (WGS) entry which is preliminary data.</text>
</comment>
<dbReference type="PANTHER" id="PTHR45228:SF8">
    <property type="entry name" value="TWO-COMPONENT RESPONSE REGULATOR-RELATED"/>
    <property type="match status" value="1"/>
</dbReference>